<proteinExistence type="predicted"/>
<dbReference type="EMBL" id="BGZK01002546">
    <property type="protein sequence ID" value="GBP94766.1"/>
    <property type="molecule type" value="Genomic_DNA"/>
</dbReference>
<dbReference type="Proteomes" id="UP000299102">
    <property type="component" value="Unassembled WGS sequence"/>
</dbReference>
<gene>
    <name evidence="1" type="ORF">EVAR_88602_1</name>
</gene>
<evidence type="ECO:0000313" key="1">
    <source>
        <dbReference type="EMBL" id="GBP94766.1"/>
    </source>
</evidence>
<dbReference type="AlphaFoldDB" id="A0A4C2A240"/>
<sequence length="102" mass="11621">MSHNFESKDDIVISGTSVVSSSVQLQIRVNNLWCTKMGVLFAGKKCPSTPERPLDQSSVVLFYHTHIMSLCRRDVRPYTIVGRFKDSAILRAIVVYHEERHS</sequence>
<name>A0A4C2A240_EUMVA</name>
<organism evidence="1 2">
    <name type="scientific">Eumeta variegata</name>
    <name type="common">Bagworm moth</name>
    <name type="synonym">Eumeta japonica</name>
    <dbReference type="NCBI Taxonomy" id="151549"/>
    <lineage>
        <taxon>Eukaryota</taxon>
        <taxon>Metazoa</taxon>
        <taxon>Ecdysozoa</taxon>
        <taxon>Arthropoda</taxon>
        <taxon>Hexapoda</taxon>
        <taxon>Insecta</taxon>
        <taxon>Pterygota</taxon>
        <taxon>Neoptera</taxon>
        <taxon>Endopterygota</taxon>
        <taxon>Lepidoptera</taxon>
        <taxon>Glossata</taxon>
        <taxon>Ditrysia</taxon>
        <taxon>Tineoidea</taxon>
        <taxon>Psychidae</taxon>
        <taxon>Oiketicinae</taxon>
        <taxon>Eumeta</taxon>
    </lineage>
</organism>
<comment type="caution">
    <text evidence="1">The sequence shown here is derived from an EMBL/GenBank/DDBJ whole genome shotgun (WGS) entry which is preliminary data.</text>
</comment>
<evidence type="ECO:0000313" key="2">
    <source>
        <dbReference type="Proteomes" id="UP000299102"/>
    </source>
</evidence>
<reference evidence="1 2" key="1">
    <citation type="journal article" date="2019" name="Commun. Biol.">
        <title>The bagworm genome reveals a unique fibroin gene that provides high tensile strength.</title>
        <authorList>
            <person name="Kono N."/>
            <person name="Nakamura H."/>
            <person name="Ohtoshi R."/>
            <person name="Tomita M."/>
            <person name="Numata K."/>
            <person name="Arakawa K."/>
        </authorList>
    </citation>
    <scope>NUCLEOTIDE SEQUENCE [LARGE SCALE GENOMIC DNA]</scope>
</reference>
<keyword evidence="2" id="KW-1185">Reference proteome</keyword>
<protein>
    <submittedName>
        <fullName evidence="1">Uncharacterized protein</fullName>
    </submittedName>
</protein>
<accession>A0A4C2A240</accession>